<dbReference type="Proteomes" id="UP000199297">
    <property type="component" value="Unassembled WGS sequence"/>
</dbReference>
<keyword evidence="7" id="KW-1185">Reference proteome</keyword>
<feature type="binding site" evidence="4">
    <location>
        <position position="371"/>
    </location>
    <ligand>
        <name>Fe cation</name>
        <dbReference type="ChEBI" id="CHEBI:24875"/>
    </ligand>
</feature>
<dbReference type="SUPFAM" id="SSF81901">
    <property type="entry name" value="HCP-like"/>
    <property type="match status" value="1"/>
</dbReference>
<feature type="binding site" evidence="4">
    <location>
        <position position="357"/>
    </location>
    <ligand>
        <name>Fe cation</name>
        <dbReference type="ChEBI" id="CHEBI:24875"/>
    </ligand>
</feature>
<dbReference type="Gene3D" id="1.25.40.10">
    <property type="entry name" value="Tetratricopeptide repeat domain"/>
    <property type="match status" value="1"/>
</dbReference>
<keyword evidence="4" id="KW-0997">Cell inner membrane</keyword>
<dbReference type="PANTHER" id="PTHR45586">
    <property type="entry name" value="TPR REPEAT-CONTAINING PROTEIN PA4667"/>
    <property type="match status" value="1"/>
</dbReference>
<dbReference type="InterPro" id="IPR051012">
    <property type="entry name" value="CellSynth/LPSAsmb/PSIAsmb"/>
</dbReference>
<dbReference type="OrthoDB" id="507476at2"/>
<dbReference type="Pfam" id="PF13176">
    <property type="entry name" value="TPR_7"/>
    <property type="match status" value="1"/>
</dbReference>
<keyword evidence="2 4" id="KW-0677">Repeat</keyword>
<dbReference type="EMBL" id="FOBI01000006">
    <property type="protein sequence ID" value="SEL10920.1"/>
    <property type="molecule type" value="Genomic_DNA"/>
</dbReference>
<dbReference type="RefSeq" id="WP_085284708.1">
    <property type="nucleotide sequence ID" value="NZ_FOBI01000006.1"/>
</dbReference>
<feature type="binding site" evidence="4">
    <location>
        <position position="374"/>
    </location>
    <ligand>
        <name>Fe cation</name>
        <dbReference type="ChEBI" id="CHEBI:24875"/>
    </ligand>
</feature>
<sequence length="389" mass="45088">MLGLLFLLLPVAMGYGWFMGRNSVKQNDHSAKQELSIKYSTGLNYLFSNQQDKAIDFLLEALKVEDDSVEAHFAMANLFRRRGELDRALKVHEHLVRQKHLPNSAKQQAVFELAKDFLSAGLYDRAEAMFHKLLKSKTYGLKSLTSLMQIYQSTKDWQQGIALKKAIAKTRDVKLLHALANFYCELATTALEQDKFIEVIELLDHALSHDPNSSRANWLMAQIYENHQQFNEACQCYKAIYEQDKEFFPDVIDKMFLCYQKLDAEKAFFRFIRKVYDETGSTSALIKYLSYIEQVKGPHQAKQFILSALKRRPTIRGFKHFVKMQMDGTQSENTSENLEVIRELVTAYLNVKHRYSCRTCGFNSSTHYWSCPSCHDWEQLKPVRGLEGE</sequence>
<dbReference type="GO" id="GO:0008653">
    <property type="term" value="P:lipopolysaccharide metabolic process"/>
    <property type="evidence" value="ECO:0007669"/>
    <property type="project" value="InterPro"/>
</dbReference>
<proteinExistence type="inferred from homology"/>
<dbReference type="Pfam" id="PF14559">
    <property type="entry name" value="TPR_19"/>
    <property type="match status" value="1"/>
</dbReference>
<feature type="binding site" evidence="4">
    <location>
        <position position="360"/>
    </location>
    <ligand>
        <name>Fe cation</name>
        <dbReference type="ChEBI" id="CHEBI:24875"/>
    </ligand>
</feature>
<dbReference type="GO" id="GO:0009898">
    <property type="term" value="C:cytoplasmic side of plasma membrane"/>
    <property type="evidence" value="ECO:0007669"/>
    <property type="project" value="UniProtKB-UniRule"/>
</dbReference>
<dbReference type="InterPro" id="IPR041166">
    <property type="entry name" value="Rubredoxin_2"/>
</dbReference>
<organism evidence="6 7">
    <name type="scientific">Colwellia chukchiensis</name>
    <dbReference type="NCBI Taxonomy" id="641665"/>
    <lineage>
        <taxon>Bacteria</taxon>
        <taxon>Pseudomonadati</taxon>
        <taxon>Pseudomonadota</taxon>
        <taxon>Gammaproteobacteria</taxon>
        <taxon>Alteromonadales</taxon>
        <taxon>Colwelliaceae</taxon>
        <taxon>Colwellia</taxon>
    </lineage>
</organism>
<name>A0A1H7MHX5_9GAMM</name>
<feature type="domain" description="LapB rubredoxin metal binding" evidence="5">
    <location>
        <begin position="355"/>
        <end position="382"/>
    </location>
</feature>
<protein>
    <recommendedName>
        <fullName evidence="4">Lipopolysaccharide assembly protein B</fullName>
    </recommendedName>
</protein>
<evidence type="ECO:0000256" key="1">
    <source>
        <dbReference type="ARBA" id="ARBA00022723"/>
    </source>
</evidence>
<dbReference type="InterPro" id="IPR011990">
    <property type="entry name" value="TPR-like_helical_dom_sf"/>
</dbReference>
<keyword evidence="4" id="KW-1133">Transmembrane helix</keyword>
<dbReference type="AlphaFoldDB" id="A0A1H7MHX5"/>
<keyword evidence="4" id="KW-0812">Transmembrane</keyword>
<keyword evidence="4" id="KW-0408">Iron</keyword>
<dbReference type="SMART" id="SM00028">
    <property type="entry name" value="TPR"/>
    <property type="match status" value="4"/>
</dbReference>
<dbReference type="PANTHER" id="PTHR45586:SF1">
    <property type="entry name" value="LIPOPOLYSACCHARIDE ASSEMBLY PROTEIN B"/>
    <property type="match status" value="1"/>
</dbReference>
<keyword evidence="4" id="KW-0472">Membrane</keyword>
<comment type="similarity">
    <text evidence="4">Belongs to the LapB family.</text>
</comment>
<dbReference type="InterPro" id="IPR030865">
    <property type="entry name" value="LapB"/>
</dbReference>
<dbReference type="HAMAP" id="MF_00994">
    <property type="entry name" value="LPS_assembly_LapB"/>
    <property type="match status" value="1"/>
</dbReference>
<reference evidence="7" key="1">
    <citation type="submission" date="2016-10" db="EMBL/GenBank/DDBJ databases">
        <authorList>
            <person name="Varghese N."/>
            <person name="Submissions S."/>
        </authorList>
    </citation>
    <scope>NUCLEOTIDE SEQUENCE [LARGE SCALE GENOMIC DNA]</scope>
    <source>
        <strain evidence="7">CGMCC 1.9127</strain>
    </source>
</reference>
<dbReference type="STRING" id="641665.GCA_002104455_03193"/>
<gene>
    <name evidence="4" type="primary">lapB</name>
    <name evidence="6" type="ORF">SAMN05216262_10616</name>
</gene>
<evidence type="ECO:0000259" key="5">
    <source>
        <dbReference type="Pfam" id="PF18073"/>
    </source>
</evidence>
<comment type="function">
    <text evidence="4">Modulates cellular lipopolysaccharide (LPS) levels by regulating LpxC, which is involved in lipid A biosynthesis. May act by modulating the proteolytic activity of FtsH towards LpxC. May also coordinate assembly of proteins involved in LPS synthesis at the plasma membrane.</text>
</comment>
<feature type="topological domain" description="Cytoplasmic" evidence="4">
    <location>
        <begin position="21"/>
        <end position="389"/>
    </location>
</feature>
<accession>A0A1H7MHX5</accession>
<evidence type="ECO:0000313" key="7">
    <source>
        <dbReference type="Proteomes" id="UP000199297"/>
    </source>
</evidence>
<dbReference type="InterPro" id="IPR019734">
    <property type="entry name" value="TPR_rpt"/>
</dbReference>
<keyword evidence="4" id="KW-1003">Cell membrane</keyword>
<keyword evidence="3 4" id="KW-0802">TPR repeat</keyword>
<comment type="subcellular location">
    <subcellularLocation>
        <location evidence="4">Cell inner membrane</location>
        <topology evidence="4">Single-pass membrane protein</topology>
        <orientation evidence="4">Cytoplasmic side</orientation>
    </subcellularLocation>
</comment>
<evidence type="ECO:0000256" key="4">
    <source>
        <dbReference type="HAMAP-Rule" id="MF_00994"/>
    </source>
</evidence>
<dbReference type="GO" id="GO:0005506">
    <property type="term" value="F:iron ion binding"/>
    <property type="evidence" value="ECO:0007669"/>
    <property type="project" value="UniProtKB-UniRule"/>
</dbReference>
<dbReference type="Pfam" id="PF18073">
    <property type="entry name" value="Zn_ribbon_LapB"/>
    <property type="match status" value="1"/>
</dbReference>
<evidence type="ECO:0000256" key="3">
    <source>
        <dbReference type="ARBA" id="ARBA00022803"/>
    </source>
</evidence>
<dbReference type="NCBIfam" id="NF008757">
    <property type="entry name" value="PRK11788.1-5"/>
    <property type="match status" value="1"/>
</dbReference>
<evidence type="ECO:0000256" key="2">
    <source>
        <dbReference type="ARBA" id="ARBA00022737"/>
    </source>
</evidence>
<dbReference type="GO" id="GO:0046890">
    <property type="term" value="P:regulation of lipid biosynthetic process"/>
    <property type="evidence" value="ECO:0007669"/>
    <property type="project" value="UniProtKB-UniRule"/>
</dbReference>
<evidence type="ECO:0000313" key="6">
    <source>
        <dbReference type="EMBL" id="SEL10920.1"/>
    </source>
</evidence>
<keyword evidence="1 4" id="KW-0479">Metal-binding</keyword>